<reference evidence="2 3" key="1">
    <citation type="submission" date="2024-01" db="EMBL/GenBank/DDBJ databases">
        <title>The genomes of 5 underutilized Papilionoideae crops provide insights into root nodulation and disease resistanc.</title>
        <authorList>
            <person name="Yuan L."/>
        </authorList>
    </citation>
    <scope>NUCLEOTIDE SEQUENCE [LARGE SCALE GENOMIC DNA]</scope>
    <source>
        <strain evidence="2">ZHUSHIDOU_FW_LH</strain>
        <tissue evidence="2">Leaf</tissue>
    </source>
</reference>
<sequence>MGKPSLLQMVNTNTTTTTTRKAARNPSSQEATIEGHHHQEITPPPSKQEIMAVPIPVGLTPPIKNLDLYDGTTNAQDRIIAFQCYFSFYGCNHVQFHYLLQRS</sequence>
<evidence type="ECO:0000313" key="2">
    <source>
        <dbReference type="EMBL" id="KAK7247372.1"/>
    </source>
</evidence>
<comment type="caution">
    <text evidence="2">The sequence shown here is derived from an EMBL/GenBank/DDBJ whole genome shotgun (WGS) entry which is preliminary data.</text>
</comment>
<dbReference type="AlphaFoldDB" id="A0AAN9ECK4"/>
<evidence type="ECO:0000313" key="3">
    <source>
        <dbReference type="Proteomes" id="UP001372338"/>
    </source>
</evidence>
<keyword evidence="3" id="KW-1185">Reference proteome</keyword>
<gene>
    <name evidence="2" type="ORF">RIF29_42254</name>
</gene>
<proteinExistence type="predicted"/>
<dbReference type="Proteomes" id="UP001372338">
    <property type="component" value="Unassembled WGS sequence"/>
</dbReference>
<organism evidence="2 3">
    <name type="scientific">Crotalaria pallida</name>
    <name type="common">Smooth rattlebox</name>
    <name type="synonym">Crotalaria striata</name>
    <dbReference type="NCBI Taxonomy" id="3830"/>
    <lineage>
        <taxon>Eukaryota</taxon>
        <taxon>Viridiplantae</taxon>
        <taxon>Streptophyta</taxon>
        <taxon>Embryophyta</taxon>
        <taxon>Tracheophyta</taxon>
        <taxon>Spermatophyta</taxon>
        <taxon>Magnoliopsida</taxon>
        <taxon>eudicotyledons</taxon>
        <taxon>Gunneridae</taxon>
        <taxon>Pentapetalae</taxon>
        <taxon>rosids</taxon>
        <taxon>fabids</taxon>
        <taxon>Fabales</taxon>
        <taxon>Fabaceae</taxon>
        <taxon>Papilionoideae</taxon>
        <taxon>50 kb inversion clade</taxon>
        <taxon>genistoids sensu lato</taxon>
        <taxon>core genistoids</taxon>
        <taxon>Crotalarieae</taxon>
        <taxon>Crotalaria</taxon>
    </lineage>
</organism>
<feature type="region of interest" description="Disordered" evidence="1">
    <location>
        <begin position="1"/>
        <end position="48"/>
    </location>
</feature>
<evidence type="ECO:0000256" key="1">
    <source>
        <dbReference type="SAM" id="MobiDB-lite"/>
    </source>
</evidence>
<name>A0AAN9ECK4_CROPI</name>
<protein>
    <submittedName>
        <fullName evidence="2">Uncharacterized protein</fullName>
    </submittedName>
</protein>
<dbReference type="EMBL" id="JAYWIO010000008">
    <property type="protein sequence ID" value="KAK7247372.1"/>
    <property type="molecule type" value="Genomic_DNA"/>
</dbReference>
<accession>A0AAN9ECK4</accession>